<evidence type="ECO:0000313" key="15">
    <source>
        <dbReference type="Proteomes" id="UP000001784"/>
    </source>
</evidence>
<keyword evidence="8" id="KW-0547">Nucleotide-binding</keyword>
<dbReference type="Pfam" id="PF02272">
    <property type="entry name" value="DHHA1"/>
    <property type="match status" value="1"/>
</dbReference>
<organism evidence="14 15">
    <name type="scientific">Syntrophobacter fumaroxidans (strain DSM 10017 / MPOB)</name>
    <dbReference type="NCBI Taxonomy" id="335543"/>
    <lineage>
        <taxon>Bacteria</taxon>
        <taxon>Pseudomonadati</taxon>
        <taxon>Thermodesulfobacteriota</taxon>
        <taxon>Syntrophobacteria</taxon>
        <taxon>Syntrophobacterales</taxon>
        <taxon>Syntrophobacteraceae</taxon>
        <taxon>Syntrophobacter</taxon>
    </lineage>
</organism>
<evidence type="ECO:0000256" key="6">
    <source>
        <dbReference type="ARBA" id="ARBA00022695"/>
    </source>
</evidence>
<evidence type="ECO:0000256" key="9">
    <source>
        <dbReference type="ARBA" id="ARBA00022842"/>
    </source>
</evidence>
<evidence type="ECO:0000256" key="4">
    <source>
        <dbReference type="ARBA" id="ARBA00022679"/>
    </source>
</evidence>
<dbReference type="eggNOG" id="COG0618">
    <property type="taxonomic scope" value="Bacteria"/>
</dbReference>
<evidence type="ECO:0000256" key="11">
    <source>
        <dbReference type="PROSITE-ProRule" id="PRU00703"/>
    </source>
</evidence>
<protein>
    <submittedName>
        <fullName evidence="14">Polynucleotide adenylyltransferase region</fullName>
    </submittedName>
</protein>
<reference evidence="14 15" key="1">
    <citation type="submission" date="2006-10" db="EMBL/GenBank/DDBJ databases">
        <title>Complete sequence of Syntrophobacter fumaroxidans MPOB.</title>
        <authorList>
            <consortium name="US DOE Joint Genome Institute"/>
            <person name="Copeland A."/>
            <person name="Lucas S."/>
            <person name="Lapidus A."/>
            <person name="Barry K."/>
            <person name="Detter J.C."/>
            <person name="Glavina del Rio T."/>
            <person name="Hammon N."/>
            <person name="Israni S."/>
            <person name="Pitluck S."/>
            <person name="Goltsman E.G."/>
            <person name="Martinez M."/>
            <person name="Schmutz J."/>
            <person name="Larimer F."/>
            <person name="Land M."/>
            <person name="Hauser L."/>
            <person name="Kyrpides N."/>
            <person name="Kim E."/>
            <person name="Boone D.R."/>
            <person name="Brockman F."/>
            <person name="Culley D."/>
            <person name="Ferry J."/>
            <person name="Gunsalus R."/>
            <person name="McInerney M.J."/>
            <person name="Morrison M."/>
            <person name="Plugge C."/>
            <person name="Rohlin L."/>
            <person name="Scholten J."/>
            <person name="Sieber J."/>
            <person name="Stams A.J.M."/>
            <person name="Worm P."/>
            <person name="Henstra A.M."/>
            <person name="Richardson P."/>
        </authorList>
    </citation>
    <scope>NUCLEOTIDE SEQUENCE [LARGE SCALE GENOMIC DNA]</scope>
    <source>
        <strain evidence="15">DSM 10017 / MPOB</strain>
    </source>
</reference>
<dbReference type="OrthoDB" id="9805698at2"/>
<dbReference type="Gene3D" id="3.90.1640.10">
    <property type="entry name" value="inorganic pyrophosphatase (n-terminal core)"/>
    <property type="match status" value="1"/>
</dbReference>
<dbReference type="InterPro" id="IPR038763">
    <property type="entry name" value="DHH_sf"/>
</dbReference>
<dbReference type="InterPro" id="IPR052390">
    <property type="entry name" value="tRNA_nt/polyA_polymerase"/>
</dbReference>
<dbReference type="Gene3D" id="3.10.310.30">
    <property type="match status" value="1"/>
</dbReference>
<keyword evidence="11" id="KW-0129">CBS domain</keyword>
<keyword evidence="5" id="KW-0819">tRNA processing</keyword>
<dbReference type="InParanoid" id="A0LG26"/>
<accession>A0LG26</accession>
<evidence type="ECO:0000256" key="8">
    <source>
        <dbReference type="ARBA" id="ARBA00022741"/>
    </source>
</evidence>
<dbReference type="Pfam" id="PF01743">
    <property type="entry name" value="PolyA_pol"/>
    <property type="match status" value="1"/>
</dbReference>
<evidence type="ECO:0000313" key="14">
    <source>
        <dbReference type="EMBL" id="ABK16378.1"/>
    </source>
</evidence>
<evidence type="ECO:0000256" key="2">
    <source>
        <dbReference type="ARBA" id="ARBA00007265"/>
    </source>
</evidence>
<keyword evidence="15" id="KW-1185">Reference proteome</keyword>
<proteinExistence type="inferred from homology"/>
<dbReference type="SUPFAM" id="SSF81891">
    <property type="entry name" value="Poly A polymerase C-terminal region-like"/>
    <property type="match status" value="1"/>
</dbReference>
<evidence type="ECO:0000256" key="3">
    <source>
        <dbReference type="ARBA" id="ARBA00022555"/>
    </source>
</evidence>
<keyword evidence="9" id="KW-0460">Magnesium</keyword>
<gene>
    <name evidence="14" type="ordered locus">Sfum_0679</name>
</gene>
<dbReference type="SMART" id="SM00116">
    <property type="entry name" value="CBS"/>
    <property type="match status" value="2"/>
</dbReference>
<keyword evidence="10 12" id="KW-0694">RNA-binding</keyword>
<dbReference type="AlphaFoldDB" id="A0LG26"/>
<dbReference type="InterPro" id="IPR001667">
    <property type="entry name" value="DDH_dom"/>
</dbReference>
<name>A0LG26_SYNFM</name>
<dbReference type="InterPro" id="IPR003156">
    <property type="entry name" value="DHHA1_dom"/>
</dbReference>
<dbReference type="HOGENOM" id="CLU_015961_5_0_7"/>
<dbReference type="Pfam" id="PF00571">
    <property type="entry name" value="CBS"/>
    <property type="match status" value="2"/>
</dbReference>
<dbReference type="eggNOG" id="COG3620">
    <property type="taxonomic scope" value="Bacteria"/>
</dbReference>
<keyword evidence="7" id="KW-0479">Metal-binding</keyword>
<dbReference type="InterPro" id="IPR043519">
    <property type="entry name" value="NT_sf"/>
</dbReference>
<dbReference type="CDD" id="cd17772">
    <property type="entry name" value="CBS_pair_DHH_polyA_Pol_assoc"/>
    <property type="match status" value="1"/>
</dbReference>
<feature type="domain" description="CBS" evidence="13">
    <location>
        <begin position="315"/>
        <end position="370"/>
    </location>
</feature>
<evidence type="ECO:0000259" key="13">
    <source>
        <dbReference type="PROSITE" id="PS51371"/>
    </source>
</evidence>
<dbReference type="GO" id="GO:0008033">
    <property type="term" value="P:tRNA processing"/>
    <property type="evidence" value="ECO:0007669"/>
    <property type="project" value="UniProtKB-KW"/>
</dbReference>
<dbReference type="GO" id="GO:0000166">
    <property type="term" value="F:nucleotide binding"/>
    <property type="evidence" value="ECO:0007669"/>
    <property type="project" value="UniProtKB-KW"/>
</dbReference>
<dbReference type="PANTHER" id="PTHR47788">
    <property type="entry name" value="POLYA POLYMERASE"/>
    <property type="match status" value="1"/>
</dbReference>
<dbReference type="Gene3D" id="3.30.460.10">
    <property type="entry name" value="Beta Polymerase, domain 2"/>
    <property type="match status" value="1"/>
</dbReference>
<dbReference type="eggNOG" id="COG0617">
    <property type="taxonomic scope" value="Bacteria"/>
</dbReference>
<dbReference type="STRING" id="335543.Sfum_0679"/>
<feature type="domain" description="CBS" evidence="13">
    <location>
        <begin position="377"/>
        <end position="432"/>
    </location>
</feature>
<keyword evidence="6 14" id="KW-0548">Nucleotidyltransferase</keyword>
<keyword evidence="3" id="KW-0820">tRNA-binding</keyword>
<evidence type="ECO:0000256" key="7">
    <source>
        <dbReference type="ARBA" id="ARBA00022723"/>
    </source>
</evidence>
<dbReference type="CDD" id="cd05398">
    <property type="entry name" value="NT_ClassII-CCAase"/>
    <property type="match status" value="1"/>
</dbReference>
<dbReference type="Proteomes" id="UP000001784">
    <property type="component" value="Chromosome"/>
</dbReference>
<comment type="cofactor">
    <cofactor evidence="1">
        <name>Mg(2+)</name>
        <dbReference type="ChEBI" id="CHEBI:18420"/>
    </cofactor>
</comment>
<dbReference type="InterPro" id="IPR046342">
    <property type="entry name" value="CBS_dom_sf"/>
</dbReference>
<sequence length="888" mass="100813">MEVITTHINADFDAMASMIAAKKLYPDAVLVFPGSQEKTLREYFINSTVYIYGFKRLRDLDLDRVSRLILVDTRQISRIGRFVEILDRPGMDIHVYDHHPDAEDDIQGVFNLIKPVGATVTILTQLIRERGLEVTPEEATIMSLGLFEDTGSFTFNNTTPEDFEAAAFLLRSGADLNAVSDMVTQELTAEQVGLLNELITSAKTYGIAGIDVCIATVSVEKYVGDFAVLVHKLKDIENLDVVFALARMDDRVYLVGRSRIPEINVSTVAAYFGGGGHATAASASIKDLTLFQVENKLLEFLRSYIHPYPTAESMMTSPVIFTEPEVTVAEAGQSMIRYNINSMPVMEDGRIVGLTTRQVLEKAIFHGLEKRAVREFMTTDFSTVGPNATLLEIESYLVERHQRIVPVMEDNRVIGVITRRDLLKFLVEDQTTNARSLYGDTNLAAWSKRKNVVAVIMEQLPREIVQTLKDFGKLAKDLGMKAYAVGGFVRDLLLRRSNLDIDIVVEGDGIEFARTYAREHGIRCRFHKKFNTAVLIFPDDRRVDVASARFEYYQYPAALPIVEFSSLKMDLYRRDFTINTLALALNPGEFGQLIDFFGGQRDLKDKTIRVLHNLSLVEDPTRILRAIRFEQRFGFRIGKQTVALIRNAVRMGLLQKLGGRRLLHEIQLIMVEDDPLPPLRRMNEFAVWPVLSANILFDQKLEDLFVRLREVVSWHRLSFLDEPLERWWVYMLGLFSGLAAADVEDACGRLQFTAGQRERIAWAYRTVSGLLWGFFPAAEHKPSAIFRALQPFKPEELVFMMAKAQDETPRRAVSHYFHRYRHVSTELKGRDLKEMGVPPGPIYRVILDELLDARLNGEVKDRQEELAYLRERHAELFGGEGEVPDPAS</sequence>
<dbReference type="SUPFAM" id="SSF81301">
    <property type="entry name" value="Nucleotidyltransferase"/>
    <property type="match status" value="1"/>
</dbReference>
<dbReference type="GO" id="GO:0046872">
    <property type="term" value="F:metal ion binding"/>
    <property type="evidence" value="ECO:0007669"/>
    <property type="project" value="UniProtKB-KW"/>
</dbReference>
<dbReference type="RefSeq" id="WP_011697551.1">
    <property type="nucleotide sequence ID" value="NC_008554.1"/>
</dbReference>
<dbReference type="InterPro" id="IPR000644">
    <property type="entry name" value="CBS_dom"/>
</dbReference>
<dbReference type="Gene3D" id="1.10.3090.10">
    <property type="entry name" value="cca-adding enzyme, domain 2"/>
    <property type="match status" value="1"/>
</dbReference>
<dbReference type="Gene3D" id="3.10.580.10">
    <property type="entry name" value="CBS-domain"/>
    <property type="match status" value="1"/>
</dbReference>
<dbReference type="GO" id="GO:0000049">
    <property type="term" value="F:tRNA binding"/>
    <property type="evidence" value="ECO:0007669"/>
    <property type="project" value="UniProtKB-KW"/>
</dbReference>
<dbReference type="SUPFAM" id="SSF64182">
    <property type="entry name" value="DHH phosphoesterases"/>
    <property type="match status" value="1"/>
</dbReference>
<dbReference type="KEGG" id="sfu:Sfum_0679"/>
<dbReference type="GO" id="GO:0016779">
    <property type="term" value="F:nucleotidyltransferase activity"/>
    <property type="evidence" value="ECO:0007669"/>
    <property type="project" value="UniProtKB-KW"/>
</dbReference>
<dbReference type="PANTHER" id="PTHR47788:SF1">
    <property type="entry name" value="A-ADDING TRNA NUCLEOTIDYLTRANSFERASE"/>
    <property type="match status" value="1"/>
</dbReference>
<evidence type="ECO:0000256" key="12">
    <source>
        <dbReference type="RuleBase" id="RU003953"/>
    </source>
</evidence>
<evidence type="ECO:0000256" key="1">
    <source>
        <dbReference type="ARBA" id="ARBA00001946"/>
    </source>
</evidence>
<evidence type="ECO:0000256" key="10">
    <source>
        <dbReference type="ARBA" id="ARBA00022884"/>
    </source>
</evidence>
<dbReference type="SUPFAM" id="SSF54631">
    <property type="entry name" value="CBS-domain pair"/>
    <property type="match status" value="1"/>
</dbReference>
<dbReference type="PROSITE" id="PS51371">
    <property type="entry name" value="CBS"/>
    <property type="match status" value="2"/>
</dbReference>
<keyword evidence="4 12" id="KW-0808">Transferase</keyword>
<comment type="similarity">
    <text evidence="2 12">Belongs to the tRNA nucleotidyltransferase/poly(A) polymerase family.</text>
</comment>
<dbReference type="InterPro" id="IPR002646">
    <property type="entry name" value="PolA_pol_head_dom"/>
</dbReference>
<dbReference type="EMBL" id="CP000478">
    <property type="protein sequence ID" value="ABK16378.1"/>
    <property type="molecule type" value="Genomic_DNA"/>
</dbReference>
<dbReference type="Pfam" id="PF01368">
    <property type="entry name" value="DHH"/>
    <property type="match status" value="1"/>
</dbReference>
<evidence type="ECO:0000256" key="5">
    <source>
        <dbReference type="ARBA" id="ARBA00022694"/>
    </source>
</evidence>